<dbReference type="Gramene" id="KGN53665">
    <property type="protein sequence ID" value="KGN53665"/>
    <property type="gene ID" value="Csa_4G098210"/>
</dbReference>
<dbReference type="EMBL" id="CM002925">
    <property type="protein sequence ID" value="KGN53665.1"/>
    <property type="molecule type" value="Genomic_DNA"/>
</dbReference>
<evidence type="ECO:0000313" key="3">
    <source>
        <dbReference type="Proteomes" id="UP000029981"/>
    </source>
</evidence>
<evidence type="ECO:0000256" key="1">
    <source>
        <dbReference type="SAM" id="MobiDB-lite"/>
    </source>
</evidence>
<feature type="region of interest" description="Disordered" evidence="1">
    <location>
        <begin position="61"/>
        <end position="84"/>
    </location>
</feature>
<reference evidence="2 3" key="4">
    <citation type="journal article" date="2011" name="BMC Genomics">
        <title>RNA-Seq improves annotation of protein-coding genes in the cucumber genome.</title>
        <authorList>
            <person name="Li Z."/>
            <person name="Zhang Z."/>
            <person name="Yan P."/>
            <person name="Huang S."/>
            <person name="Fei Z."/>
            <person name="Lin K."/>
        </authorList>
    </citation>
    <scope>NUCLEOTIDE SEQUENCE [LARGE SCALE GENOMIC DNA]</scope>
    <source>
        <strain evidence="3">cv. 9930</strain>
    </source>
</reference>
<dbReference type="Proteomes" id="UP000029981">
    <property type="component" value="Chromosome 4"/>
</dbReference>
<gene>
    <name evidence="2" type="ORF">Csa_4G098210</name>
</gene>
<evidence type="ECO:0000313" key="2">
    <source>
        <dbReference type="EMBL" id="KGN53665.1"/>
    </source>
</evidence>
<sequence>MATSTTNLRCILQKIIQPHWKQQHRIERVVENKIGRGRRWLLKIRHLEVGATHWHSMTKENRTMGPHRCSVPEENETMGQKATKKRGWPFTGVRCEKNVGGSLWCSMEKKRRLRVGVCSAEKRGGGRGRVCERGKMWGKGRR</sequence>
<keyword evidence="3" id="KW-1185">Reference proteome</keyword>
<organism evidence="2 3">
    <name type="scientific">Cucumis sativus</name>
    <name type="common">Cucumber</name>
    <dbReference type="NCBI Taxonomy" id="3659"/>
    <lineage>
        <taxon>Eukaryota</taxon>
        <taxon>Viridiplantae</taxon>
        <taxon>Streptophyta</taxon>
        <taxon>Embryophyta</taxon>
        <taxon>Tracheophyta</taxon>
        <taxon>Spermatophyta</taxon>
        <taxon>Magnoliopsida</taxon>
        <taxon>eudicotyledons</taxon>
        <taxon>Gunneridae</taxon>
        <taxon>Pentapetalae</taxon>
        <taxon>rosids</taxon>
        <taxon>fabids</taxon>
        <taxon>Cucurbitales</taxon>
        <taxon>Cucurbitaceae</taxon>
        <taxon>Benincaseae</taxon>
        <taxon>Cucumis</taxon>
    </lineage>
</organism>
<name>A0A0A0KVM8_CUCSA</name>
<protein>
    <submittedName>
        <fullName evidence="2">Uncharacterized protein</fullName>
    </submittedName>
</protein>
<reference evidence="2 3" key="2">
    <citation type="journal article" date="2009" name="PLoS ONE">
        <title>An integrated genetic and cytogenetic map of the cucumber genome.</title>
        <authorList>
            <person name="Ren Y."/>
            <person name="Zhang Z."/>
            <person name="Liu J."/>
            <person name="Staub J.E."/>
            <person name="Han Y."/>
            <person name="Cheng Z."/>
            <person name="Li X."/>
            <person name="Lu J."/>
            <person name="Miao H."/>
            <person name="Kang H."/>
            <person name="Xie B."/>
            <person name="Gu X."/>
            <person name="Wang X."/>
            <person name="Du Y."/>
            <person name="Jin W."/>
            <person name="Huang S."/>
        </authorList>
    </citation>
    <scope>NUCLEOTIDE SEQUENCE [LARGE SCALE GENOMIC DNA]</scope>
    <source>
        <strain evidence="3">cv. 9930</strain>
    </source>
</reference>
<dbReference type="AlphaFoldDB" id="A0A0A0KVM8"/>
<accession>A0A0A0KVM8</accession>
<proteinExistence type="predicted"/>
<reference evidence="2 3" key="3">
    <citation type="journal article" date="2010" name="BMC Genomics">
        <title>Transcriptome sequencing and comparative analysis of cucumber flowers with different sex types.</title>
        <authorList>
            <person name="Guo S."/>
            <person name="Zheng Y."/>
            <person name="Joung J.G."/>
            <person name="Liu S."/>
            <person name="Zhang Z."/>
            <person name="Crasta O.R."/>
            <person name="Sobral B.W."/>
            <person name="Xu Y."/>
            <person name="Huang S."/>
            <person name="Fei Z."/>
        </authorList>
    </citation>
    <scope>NUCLEOTIDE SEQUENCE [LARGE SCALE GENOMIC DNA]</scope>
    <source>
        <strain evidence="3">cv. 9930</strain>
    </source>
</reference>
<reference evidence="2 3" key="1">
    <citation type="journal article" date="2009" name="Nat. Genet.">
        <title>The genome of the cucumber, Cucumis sativus L.</title>
        <authorList>
            <person name="Huang S."/>
            <person name="Li R."/>
            <person name="Zhang Z."/>
            <person name="Li L."/>
            <person name="Gu X."/>
            <person name="Fan W."/>
            <person name="Lucas W.J."/>
            <person name="Wang X."/>
            <person name="Xie B."/>
            <person name="Ni P."/>
            <person name="Ren Y."/>
            <person name="Zhu H."/>
            <person name="Li J."/>
            <person name="Lin K."/>
            <person name="Jin W."/>
            <person name="Fei Z."/>
            <person name="Li G."/>
            <person name="Staub J."/>
            <person name="Kilian A."/>
            <person name="van der Vossen E.A."/>
            <person name="Wu Y."/>
            <person name="Guo J."/>
            <person name="He J."/>
            <person name="Jia Z."/>
            <person name="Ren Y."/>
            <person name="Tian G."/>
            <person name="Lu Y."/>
            <person name="Ruan J."/>
            <person name="Qian W."/>
            <person name="Wang M."/>
            <person name="Huang Q."/>
            <person name="Li B."/>
            <person name="Xuan Z."/>
            <person name="Cao J."/>
            <person name="Asan"/>
            <person name="Wu Z."/>
            <person name="Zhang J."/>
            <person name="Cai Q."/>
            <person name="Bai Y."/>
            <person name="Zhao B."/>
            <person name="Han Y."/>
            <person name="Li Y."/>
            <person name="Li X."/>
            <person name="Wang S."/>
            <person name="Shi Q."/>
            <person name="Liu S."/>
            <person name="Cho W.K."/>
            <person name="Kim J.Y."/>
            <person name="Xu Y."/>
            <person name="Heller-Uszynska K."/>
            <person name="Miao H."/>
            <person name="Cheng Z."/>
            <person name="Zhang S."/>
            <person name="Wu J."/>
            <person name="Yang Y."/>
            <person name="Kang H."/>
            <person name="Li M."/>
            <person name="Liang H."/>
            <person name="Ren X."/>
            <person name="Shi Z."/>
            <person name="Wen M."/>
            <person name="Jian M."/>
            <person name="Yang H."/>
            <person name="Zhang G."/>
            <person name="Yang Z."/>
            <person name="Chen R."/>
            <person name="Liu S."/>
            <person name="Li J."/>
            <person name="Ma L."/>
            <person name="Liu H."/>
            <person name="Zhou Y."/>
            <person name="Zhao J."/>
            <person name="Fang X."/>
            <person name="Li G."/>
            <person name="Fang L."/>
            <person name="Li Y."/>
            <person name="Liu D."/>
            <person name="Zheng H."/>
            <person name="Zhang Y."/>
            <person name="Qin N."/>
            <person name="Li Z."/>
            <person name="Yang G."/>
            <person name="Yang S."/>
            <person name="Bolund L."/>
            <person name="Kristiansen K."/>
            <person name="Zheng H."/>
            <person name="Li S."/>
            <person name="Zhang X."/>
            <person name="Yang H."/>
            <person name="Wang J."/>
            <person name="Sun R."/>
            <person name="Zhang B."/>
            <person name="Jiang S."/>
            <person name="Wang J."/>
            <person name="Du Y."/>
            <person name="Li S."/>
        </authorList>
    </citation>
    <scope>NUCLEOTIDE SEQUENCE [LARGE SCALE GENOMIC DNA]</scope>
    <source>
        <strain evidence="3">cv. 9930</strain>
    </source>
</reference>